<protein>
    <submittedName>
        <fullName evidence="1">Uncharacterized protein</fullName>
    </submittedName>
</protein>
<organism evidence="1 2">
    <name type="scientific">Argiope bruennichi</name>
    <name type="common">Wasp spider</name>
    <name type="synonym">Aranea bruennichi</name>
    <dbReference type="NCBI Taxonomy" id="94029"/>
    <lineage>
        <taxon>Eukaryota</taxon>
        <taxon>Metazoa</taxon>
        <taxon>Ecdysozoa</taxon>
        <taxon>Arthropoda</taxon>
        <taxon>Chelicerata</taxon>
        <taxon>Arachnida</taxon>
        <taxon>Araneae</taxon>
        <taxon>Araneomorphae</taxon>
        <taxon>Entelegynae</taxon>
        <taxon>Araneoidea</taxon>
        <taxon>Araneidae</taxon>
        <taxon>Argiope</taxon>
    </lineage>
</organism>
<dbReference type="EMBL" id="JABXBU010000030">
    <property type="protein sequence ID" value="KAF8784497.1"/>
    <property type="molecule type" value="Genomic_DNA"/>
</dbReference>
<reference evidence="1" key="1">
    <citation type="journal article" date="2020" name="bioRxiv">
        <title>Chromosome-level reference genome of the European wasp spider Argiope bruennichi: a resource for studies on range expansion and evolutionary adaptation.</title>
        <authorList>
            <person name="Sheffer M.M."/>
            <person name="Hoppe A."/>
            <person name="Krehenwinkel H."/>
            <person name="Uhl G."/>
            <person name="Kuss A.W."/>
            <person name="Jensen L."/>
            <person name="Jensen C."/>
            <person name="Gillespie R.G."/>
            <person name="Hoff K.J."/>
            <person name="Prost S."/>
        </authorList>
    </citation>
    <scope>NUCLEOTIDE SEQUENCE</scope>
</reference>
<sequence>MEEIRVQVVESHKDCSLNFTVGSKIMTNQMFLQLSQDRKITWCEVRAEERVFLVQTTGNAVQITSNRSPVWFFGRGNRFLSLPSMQPNSYITSEQVGAFT</sequence>
<gene>
    <name evidence="1" type="ORF">HNY73_010166</name>
</gene>
<dbReference type="Proteomes" id="UP000807504">
    <property type="component" value="Unassembled WGS sequence"/>
</dbReference>
<proteinExistence type="predicted"/>
<dbReference type="AlphaFoldDB" id="A0A8T0F093"/>
<accession>A0A8T0F093</accession>
<comment type="caution">
    <text evidence="1">The sequence shown here is derived from an EMBL/GenBank/DDBJ whole genome shotgun (WGS) entry which is preliminary data.</text>
</comment>
<evidence type="ECO:0000313" key="1">
    <source>
        <dbReference type="EMBL" id="KAF8784497.1"/>
    </source>
</evidence>
<name>A0A8T0F093_ARGBR</name>
<reference evidence="1" key="2">
    <citation type="submission" date="2020-06" db="EMBL/GenBank/DDBJ databases">
        <authorList>
            <person name="Sheffer M."/>
        </authorList>
    </citation>
    <scope>NUCLEOTIDE SEQUENCE</scope>
</reference>
<evidence type="ECO:0000313" key="2">
    <source>
        <dbReference type="Proteomes" id="UP000807504"/>
    </source>
</evidence>
<keyword evidence="2" id="KW-1185">Reference proteome</keyword>